<keyword evidence="1" id="KW-1133">Transmembrane helix</keyword>
<feature type="transmembrane region" description="Helical" evidence="1">
    <location>
        <begin position="6"/>
        <end position="27"/>
    </location>
</feature>
<evidence type="ECO:0000256" key="1">
    <source>
        <dbReference type="SAM" id="Phobius"/>
    </source>
</evidence>
<keyword evidence="3" id="KW-1185">Reference proteome</keyword>
<organism evidence="2 3">
    <name type="scientific">Spectribacter acetivorans</name>
    <dbReference type="NCBI Taxonomy" id="3075603"/>
    <lineage>
        <taxon>Bacteria</taxon>
        <taxon>Pseudomonadati</taxon>
        <taxon>Pseudomonadota</taxon>
        <taxon>Gammaproteobacteria</taxon>
        <taxon>Salinisphaerales</taxon>
        <taxon>Salinisphaeraceae</taxon>
        <taxon>Spectribacter</taxon>
    </lineage>
</organism>
<name>A0ABU3B7Q0_9GAMM</name>
<dbReference type="EMBL" id="JAVRHY010000006">
    <property type="protein sequence ID" value="MDT0618492.1"/>
    <property type="molecule type" value="Genomic_DNA"/>
</dbReference>
<evidence type="ECO:0000313" key="3">
    <source>
        <dbReference type="Proteomes" id="UP001259982"/>
    </source>
</evidence>
<dbReference type="RefSeq" id="WP_311658613.1">
    <property type="nucleotide sequence ID" value="NZ_JAVRHY010000006.1"/>
</dbReference>
<comment type="caution">
    <text evidence="2">The sequence shown here is derived from an EMBL/GenBank/DDBJ whole genome shotgun (WGS) entry which is preliminary data.</text>
</comment>
<sequence>MASTSLLIALAHGGAVFLILAFLSRLAPKHLRSAMFGVAVVMAGLVGASNIAKTQLLADAAAIPERQEGVEDGRRS</sequence>
<feature type="transmembrane region" description="Helical" evidence="1">
    <location>
        <begin position="34"/>
        <end position="52"/>
    </location>
</feature>
<keyword evidence="1" id="KW-0472">Membrane</keyword>
<gene>
    <name evidence="2" type="ORF">RM531_08380</name>
</gene>
<keyword evidence="1" id="KW-0812">Transmembrane</keyword>
<dbReference type="Proteomes" id="UP001259982">
    <property type="component" value="Unassembled WGS sequence"/>
</dbReference>
<accession>A0ABU3B7Q0</accession>
<proteinExistence type="predicted"/>
<protein>
    <submittedName>
        <fullName evidence="2">Uncharacterized protein</fullName>
    </submittedName>
</protein>
<evidence type="ECO:0000313" key="2">
    <source>
        <dbReference type="EMBL" id="MDT0618492.1"/>
    </source>
</evidence>
<reference evidence="2 3" key="1">
    <citation type="submission" date="2023-09" db="EMBL/GenBank/DDBJ databases">
        <authorList>
            <person name="Rey-Velasco X."/>
        </authorList>
    </citation>
    <scope>NUCLEOTIDE SEQUENCE [LARGE SCALE GENOMIC DNA]</scope>
    <source>
        <strain evidence="2 3">P385</strain>
    </source>
</reference>